<protein>
    <submittedName>
        <fullName evidence="1">Uncharacterized protein</fullName>
    </submittedName>
</protein>
<dbReference type="EMBL" id="JABEZV010444527">
    <property type="protein sequence ID" value="MBA0730362.1"/>
    <property type="molecule type" value="Genomic_DNA"/>
</dbReference>
<keyword evidence="2" id="KW-1185">Reference proteome</keyword>
<evidence type="ECO:0000313" key="1">
    <source>
        <dbReference type="EMBL" id="MBA0730362.1"/>
    </source>
</evidence>
<gene>
    <name evidence="1" type="ORF">Golax_025379</name>
</gene>
<name>A0A7J9B2E5_9ROSI</name>
<sequence length="73" mass="8014">MIVKALFAELQKLCDAINHAVDLTEFTSKMNDMKLFDSFLMWRNGHGGIYAAAVGGYRTSASFGSVNPTILMP</sequence>
<reference evidence="1 2" key="1">
    <citation type="journal article" date="2019" name="Genome Biol. Evol.">
        <title>Insights into the evolution of the New World diploid cottons (Gossypium, subgenus Houzingenia) based on genome sequencing.</title>
        <authorList>
            <person name="Grover C.E."/>
            <person name="Arick M.A. 2nd"/>
            <person name="Thrash A."/>
            <person name="Conover J.L."/>
            <person name="Sanders W.S."/>
            <person name="Peterson D.G."/>
            <person name="Frelichowski J.E."/>
            <person name="Scheffler J.A."/>
            <person name="Scheffler B.E."/>
            <person name="Wendel J.F."/>
        </authorList>
    </citation>
    <scope>NUCLEOTIDE SEQUENCE [LARGE SCALE GENOMIC DNA]</scope>
    <source>
        <strain evidence="1">4</strain>
        <tissue evidence="1">Leaf</tissue>
    </source>
</reference>
<dbReference type="AlphaFoldDB" id="A0A7J9B2E5"/>
<dbReference type="Proteomes" id="UP000593574">
    <property type="component" value="Unassembled WGS sequence"/>
</dbReference>
<proteinExistence type="predicted"/>
<evidence type="ECO:0000313" key="2">
    <source>
        <dbReference type="Proteomes" id="UP000593574"/>
    </source>
</evidence>
<organism evidence="1 2">
    <name type="scientific">Gossypium laxum</name>
    <dbReference type="NCBI Taxonomy" id="34288"/>
    <lineage>
        <taxon>Eukaryota</taxon>
        <taxon>Viridiplantae</taxon>
        <taxon>Streptophyta</taxon>
        <taxon>Embryophyta</taxon>
        <taxon>Tracheophyta</taxon>
        <taxon>Spermatophyta</taxon>
        <taxon>Magnoliopsida</taxon>
        <taxon>eudicotyledons</taxon>
        <taxon>Gunneridae</taxon>
        <taxon>Pentapetalae</taxon>
        <taxon>rosids</taxon>
        <taxon>malvids</taxon>
        <taxon>Malvales</taxon>
        <taxon>Malvaceae</taxon>
        <taxon>Malvoideae</taxon>
        <taxon>Gossypium</taxon>
    </lineage>
</organism>
<comment type="caution">
    <text evidence="1">The sequence shown here is derived from an EMBL/GenBank/DDBJ whole genome shotgun (WGS) entry which is preliminary data.</text>
</comment>
<accession>A0A7J9B2E5</accession>